<dbReference type="InterPro" id="IPR023076">
    <property type="entry name" value="HMG_CoA_Rdtase_CS"/>
</dbReference>
<dbReference type="PROSITE" id="PS00318">
    <property type="entry name" value="HMG_COA_REDUCTASE_2"/>
    <property type="match status" value="1"/>
</dbReference>
<dbReference type="Gene3D" id="1.10.3270.10">
    <property type="entry name" value="HMGR, N-terminal domain"/>
    <property type="match status" value="1"/>
</dbReference>
<sequence length="996" mass="108187">MRSIRWIAYATRAFIIRFWLLTRNAKSADIFIMLIAYSVMHLTFINLFRNMRKLRSKVWLGLVTLLSSIFAFILALITAHAFHIRINPILLSEALPFLVITIGFDKPYILAHALFTNPNLSPPHLRRHLPKPALRARDVVVESIERVGVRIFRDYVIEMTVLGLGAMSGVNGLTEFCQLAALILGFDCLLLFGFYVSILTVFVELHRIQINRQLYRTDSTTELSKLLDDGNSPSVETVTDQLAQKESIRSVRNKLFNLFTANDDSNTPSTAVVGTSRVKLILICLFLSLHVLNLCTTLTANTAFTRYTSHPFPTTTATAALKMPNPYKLPLQQLVTESLPTSEVDLTVSILPVVQLAVMPSRLSISKFNPSDNEFMSSWTAFVGDPVMSKWIVLALGISVLLNAYLLKGIATSSLDEARRFEDQDEAFASLTPAERAARILLASTSGGINVYGGERIKGRKPRRSSVLGLSMTPTLKGFGAAGSKPTISFTPFSPITPSIFSPSATEFDRLPNRPLEECEKILKGFETGAENLTDEELIELVQNGKLAAYALEKALKKDLVRAVRIRRALISRASSTKTLESSQLPYLHYDYSLVMGQCCENVVGYTPIPIGIAGPLRIDGKAFPIPMATTEGALVASTSRGCKALNASGGVTTVITADAMTRGPALEFPSLKEACQAKEWIDSIEGSRKLKEAFDSTSRFARLVSLKAALAGRTLFVRFGTQTGDAMGMNMISKGTEKALALMGSEEFFPMMRVISLSGNYCTDKKPSAMNWIEGRGKSVVSEAIVKGEVMEKVLKTTVQEIVKLNVTKNLVGSSMAGSIGGMNAHASNILTAIYLATGQDPAQNVESSNCMTLMEPINNGRDLLITCTMPSIEVGTIGGGTILAPQGAMLEMLGIKGSHSTTPGDNARMLARIVCGSVMAGELSLMSALAAGHLVKSHMAHNRSVTNTPTMMRSPAMSRTNTGLPLNARIGGIGTGGIGKPSKLRIENETTHEK</sequence>
<dbReference type="KEGG" id="mlr:MELLADRAFT_39863"/>
<feature type="transmembrane region" description="Helical" evidence="9">
    <location>
        <begin position="60"/>
        <end position="82"/>
    </location>
</feature>
<dbReference type="PANTHER" id="PTHR10572:SF24">
    <property type="entry name" value="3-HYDROXY-3-METHYLGLUTARYL-COENZYME A REDUCTASE"/>
    <property type="match status" value="1"/>
</dbReference>
<keyword evidence="3 9" id="KW-0812">Transmembrane</keyword>
<dbReference type="GO" id="GO:0005789">
    <property type="term" value="C:endoplasmic reticulum membrane"/>
    <property type="evidence" value="ECO:0007669"/>
    <property type="project" value="UniProtKB-SubCell"/>
</dbReference>
<dbReference type="Pfam" id="PF12349">
    <property type="entry name" value="Sterol-sensing"/>
    <property type="match status" value="1"/>
</dbReference>
<evidence type="ECO:0000256" key="6">
    <source>
        <dbReference type="ARBA" id="ARBA00022989"/>
    </source>
</evidence>
<gene>
    <name evidence="11" type="ORF">MELLADRAFT_39863</name>
</gene>
<dbReference type="InParanoid" id="F4S599"/>
<evidence type="ECO:0000256" key="9">
    <source>
        <dbReference type="RuleBase" id="RU361219"/>
    </source>
</evidence>
<feature type="transmembrane region" description="Helical" evidence="9">
    <location>
        <begin position="280"/>
        <end position="304"/>
    </location>
</feature>
<keyword evidence="4 9" id="KW-0256">Endoplasmic reticulum</keyword>
<dbReference type="EMBL" id="GL883150">
    <property type="protein sequence ID" value="EGG00197.1"/>
    <property type="molecule type" value="Genomic_DNA"/>
</dbReference>
<dbReference type="InterPro" id="IPR002202">
    <property type="entry name" value="HMG_CoA_Rdtase"/>
</dbReference>
<evidence type="ECO:0000256" key="8">
    <source>
        <dbReference type="ARBA" id="ARBA00023136"/>
    </source>
</evidence>
<dbReference type="GO" id="GO:0008299">
    <property type="term" value="P:isoprenoid biosynthetic process"/>
    <property type="evidence" value="ECO:0007669"/>
    <property type="project" value="InterPro"/>
</dbReference>
<dbReference type="VEuPathDB" id="FungiDB:MELLADRAFT_39863"/>
<evidence type="ECO:0000256" key="4">
    <source>
        <dbReference type="ARBA" id="ARBA00022824"/>
    </source>
</evidence>
<evidence type="ECO:0000313" key="11">
    <source>
        <dbReference type="EMBL" id="EGG00197.1"/>
    </source>
</evidence>
<evidence type="ECO:0000256" key="7">
    <source>
        <dbReference type="ARBA" id="ARBA00023002"/>
    </source>
</evidence>
<dbReference type="Gene3D" id="3.90.770.10">
    <property type="entry name" value="3-hydroxy-3-methylglutaryl-coenzyme A Reductase, Chain A, domain 2"/>
    <property type="match status" value="1"/>
</dbReference>
<dbReference type="PROSITE" id="PS00066">
    <property type="entry name" value="HMG_COA_REDUCTASE_1"/>
    <property type="match status" value="1"/>
</dbReference>
<dbReference type="GO" id="GO:0006696">
    <property type="term" value="P:ergosterol biosynthetic process"/>
    <property type="evidence" value="ECO:0007669"/>
    <property type="project" value="TreeGrafter"/>
</dbReference>
<dbReference type="eggNOG" id="KOG2480">
    <property type="taxonomic scope" value="Eukaryota"/>
</dbReference>
<dbReference type="NCBIfam" id="TIGR00533">
    <property type="entry name" value="HMG_CoA_R_NADP"/>
    <property type="match status" value="1"/>
</dbReference>
<dbReference type="GeneID" id="18927846"/>
<dbReference type="InterPro" id="IPR023282">
    <property type="entry name" value="HMG_CoA_Rdtase_N"/>
</dbReference>
<feature type="domain" description="SSD" evidence="10">
    <location>
        <begin position="29"/>
        <end position="201"/>
    </location>
</feature>
<dbReference type="InterPro" id="IPR009023">
    <property type="entry name" value="HMG_CoA_Rdtase_NAD(P)-bd_sf"/>
</dbReference>
<dbReference type="HOGENOM" id="CLU_001734_0_0_1"/>
<keyword evidence="8 9" id="KW-0472">Membrane</keyword>
<dbReference type="InterPro" id="IPR000731">
    <property type="entry name" value="SSD"/>
</dbReference>
<dbReference type="PROSITE" id="PS50065">
    <property type="entry name" value="HMG_COA_REDUCTASE_4"/>
    <property type="match status" value="1"/>
</dbReference>
<evidence type="ECO:0000256" key="1">
    <source>
        <dbReference type="ARBA" id="ARBA00004477"/>
    </source>
</evidence>
<dbReference type="InterPro" id="IPR053958">
    <property type="entry name" value="HMGCR/SNAP/NPC1-like_SSD"/>
</dbReference>
<evidence type="ECO:0000313" key="12">
    <source>
        <dbReference type="Proteomes" id="UP000001072"/>
    </source>
</evidence>
<dbReference type="Pfam" id="PF00368">
    <property type="entry name" value="HMG-CoA_red"/>
    <property type="match status" value="1"/>
</dbReference>
<evidence type="ECO:0000256" key="2">
    <source>
        <dbReference type="ARBA" id="ARBA00007661"/>
    </source>
</evidence>
<comment type="subcellular location">
    <subcellularLocation>
        <location evidence="1 9">Endoplasmic reticulum membrane</location>
        <topology evidence="1 9">Multi-pass membrane protein</topology>
    </subcellularLocation>
</comment>
<keyword evidence="12" id="KW-1185">Reference proteome</keyword>
<dbReference type="PRINTS" id="PR00071">
    <property type="entry name" value="HMGCOARDTASE"/>
</dbReference>
<evidence type="ECO:0000259" key="10">
    <source>
        <dbReference type="PROSITE" id="PS50156"/>
    </source>
</evidence>
<dbReference type="FunFam" id="3.30.70.420:FF:000001">
    <property type="entry name" value="3-hydroxy-3-methylglutaryl coenzyme A reductase"/>
    <property type="match status" value="1"/>
</dbReference>
<dbReference type="RefSeq" id="XP_007416600.1">
    <property type="nucleotide sequence ID" value="XM_007416538.1"/>
</dbReference>
<organism evidence="12">
    <name type="scientific">Melampsora larici-populina (strain 98AG31 / pathotype 3-4-7)</name>
    <name type="common">Poplar leaf rust fungus</name>
    <dbReference type="NCBI Taxonomy" id="747676"/>
    <lineage>
        <taxon>Eukaryota</taxon>
        <taxon>Fungi</taxon>
        <taxon>Dikarya</taxon>
        <taxon>Basidiomycota</taxon>
        <taxon>Pucciniomycotina</taxon>
        <taxon>Pucciniomycetes</taxon>
        <taxon>Pucciniales</taxon>
        <taxon>Melampsoraceae</taxon>
        <taxon>Melampsora</taxon>
    </lineage>
</organism>
<reference evidence="12" key="1">
    <citation type="journal article" date="2011" name="Proc. Natl. Acad. Sci. U.S.A.">
        <title>Obligate biotrophy features unraveled by the genomic analysis of rust fungi.</title>
        <authorList>
            <person name="Duplessis S."/>
            <person name="Cuomo C.A."/>
            <person name="Lin Y.-C."/>
            <person name="Aerts A."/>
            <person name="Tisserant E."/>
            <person name="Veneault-Fourrey C."/>
            <person name="Joly D.L."/>
            <person name="Hacquard S."/>
            <person name="Amselem J."/>
            <person name="Cantarel B.L."/>
            <person name="Chiu R."/>
            <person name="Coutinho P.M."/>
            <person name="Feau N."/>
            <person name="Field M."/>
            <person name="Frey P."/>
            <person name="Gelhaye E."/>
            <person name="Goldberg J."/>
            <person name="Grabherr M.G."/>
            <person name="Kodira C.D."/>
            <person name="Kohler A."/>
            <person name="Kuees U."/>
            <person name="Lindquist E.A."/>
            <person name="Lucas S.M."/>
            <person name="Mago R."/>
            <person name="Mauceli E."/>
            <person name="Morin E."/>
            <person name="Murat C."/>
            <person name="Pangilinan J.L."/>
            <person name="Park R."/>
            <person name="Pearson M."/>
            <person name="Quesneville H."/>
            <person name="Rouhier N."/>
            <person name="Sakthikumar S."/>
            <person name="Salamov A.A."/>
            <person name="Schmutz J."/>
            <person name="Selles B."/>
            <person name="Shapiro H."/>
            <person name="Tanguay P."/>
            <person name="Tuskan G.A."/>
            <person name="Henrissat B."/>
            <person name="Van de Peer Y."/>
            <person name="Rouze P."/>
            <person name="Ellis J.G."/>
            <person name="Dodds P.N."/>
            <person name="Schein J.E."/>
            <person name="Zhong S."/>
            <person name="Hamelin R.C."/>
            <person name="Grigoriev I.V."/>
            <person name="Szabo L.J."/>
            <person name="Martin F."/>
        </authorList>
    </citation>
    <scope>NUCLEOTIDE SEQUENCE [LARGE SCALE GENOMIC DNA]</scope>
    <source>
        <strain evidence="12">98AG31 / pathotype 3-4-7</strain>
    </source>
</reference>
<dbReference type="CDD" id="cd00643">
    <property type="entry name" value="HMG-CoA_reductase_classI"/>
    <property type="match status" value="1"/>
</dbReference>
<dbReference type="GO" id="GO:0004420">
    <property type="term" value="F:hydroxymethylglutaryl-CoA reductase (NADPH) activity"/>
    <property type="evidence" value="ECO:0007669"/>
    <property type="project" value="UniProtKB-EC"/>
</dbReference>
<dbReference type="FunCoup" id="F4S599">
    <property type="interactions" value="189"/>
</dbReference>
<dbReference type="InterPro" id="IPR009029">
    <property type="entry name" value="HMG_CoA_Rdtase_sub-bd_dom_sf"/>
</dbReference>
<keyword evidence="6 9" id="KW-1133">Transmembrane helix</keyword>
<keyword evidence="5 9" id="KW-0521">NADP</keyword>
<comment type="similarity">
    <text evidence="2 9">Belongs to the HMG-CoA reductase family.</text>
</comment>
<evidence type="ECO:0000256" key="3">
    <source>
        <dbReference type="ARBA" id="ARBA00022692"/>
    </source>
</evidence>
<dbReference type="SUPFAM" id="SSF55035">
    <property type="entry name" value="NAD-binding domain of HMG-CoA reductase"/>
    <property type="match status" value="1"/>
</dbReference>
<dbReference type="PANTHER" id="PTHR10572">
    <property type="entry name" value="3-HYDROXY-3-METHYLGLUTARYL-COENZYME A REDUCTASE"/>
    <property type="match status" value="1"/>
</dbReference>
<dbReference type="AlphaFoldDB" id="F4S599"/>
<dbReference type="SUPFAM" id="SSF56542">
    <property type="entry name" value="Substrate-binding domain of HMG-CoA reductase"/>
    <property type="match status" value="1"/>
</dbReference>
<name>F4S599_MELLP</name>
<dbReference type="OrthoDB" id="310654at2759"/>
<keyword evidence="7 9" id="KW-0560">Oxidoreductase</keyword>
<comment type="catalytic activity">
    <reaction evidence="9">
        <text>(R)-mevalonate + 2 NADP(+) + CoA = (3S)-3-hydroxy-3-methylglutaryl-CoA + 2 NADPH + 2 H(+)</text>
        <dbReference type="Rhea" id="RHEA:15989"/>
        <dbReference type="ChEBI" id="CHEBI:15378"/>
        <dbReference type="ChEBI" id="CHEBI:36464"/>
        <dbReference type="ChEBI" id="CHEBI:43074"/>
        <dbReference type="ChEBI" id="CHEBI:57287"/>
        <dbReference type="ChEBI" id="CHEBI:57783"/>
        <dbReference type="ChEBI" id="CHEBI:58349"/>
        <dbReference type="EC" id="1.1.1.34"/>
    </reaction>
</comment>
<dbReference type="Proteomes" id="UP000001072">
    <property type="component" value="Unassembled WGS sequence"/>
</dbReference>
<feature type="transmembrane region" description="Helical" evidence="9">
    <location>
        <begin position="30"/>
        <end position="48"/>
    </location>
</feature>
<comment type="pathway">
    <text evidence="9">Metabolic intermediate biosynthesis; (R)-mevalonate biosynthesis; (R)-mevalonate from acetyl-CoA: step 3/3.</text>
</comment>
<dbReference type="UniPathway" id="UPA00058">
    <property type="reaction ID" value="UER00103"/>
</dbReference>
<dbReference type="GO" id="GO:0005778">
    <property type="term" value="C:peroxisomal membrane"/>
    <property type="evidence" value="ECO:0007669"/>
    <property type="project" value="TreeGrafter"/>
</dbReference>
<dbReference type="Gene3D" id="3.30.70.420">
    <property type="entry name" value="Hydroxymethylglutaryl-CoA reductase, class I/II, NAD/NADP-binding domain"/>
    <property type="match status" value="1"/>
</dbReference>
<dbReference type="PROSITE" id="PS50156">
    <property type="entry name" value="SSD"/>
    <property type="match status" value="1"/>
</dbReference>
<dbReference type="FunFam" id="1.10.3270.10:FF:000001">
    <property type="entry name" value="3-hydroxy-3-methylglutaryl coenzyme A reductase"/>
    <property type="match status" value="1"/>
</dbReference>
<evidence type="ECO:0000256" key="5">
    <source>
        <dbReference type="ARBA" id="ARBA00022857"/>
    </source>
</evidence>
<feature type="transmembrane region" description="Helical" evidence="9">
    <location>
        <begin position="179"/>
        <end position="203"/>
    </location>
</feature>
<dbReference type="STRING" id="747676.F4S599"/>
<dbReference type="InterPro" id="IPR023074">
    <property type="entry name" value="HMG_CoA_Rdtase_cat_sf"/>
</dbReference>
<proteinExistence type="inferred from homology"/>
<protein>
    <recommendedName>
        <fullName evidence="9">3-hydroxy-3-methylglutaryl coenzyme A reductase</fullName>
        <shortName evidence="9">HMG-CoA reductase</shortName>
        <ecNumber evidence="9">1.1.1.34</ecNumber>
    </recommendedName>
</protein>
<dbReference type="FunFam" id="3.90.770.10:FF:000001">
    <property type="entry name" value="3-hydroxy-3-methylglutaryl coenzyme A reductase"/>
    <property type="match status" value="1"/>
</dbReference>
<accession>F4S599</accession>
<dbReference type="EC" id="1.1.1.34" evidence="9"/>
<dbReference type="PROSITE" id="PS01192">
    <property type="entry name" value="HMG_COA_REDUCTASE_3"/>
    <property type="match status" value="1"/>
</dbReference>
<dbReference type="InterPro" id="IPR004554">
    <property type="entry name" value="HMG_CoA_Rdtase_eu_arc"/>
</dbReference>
<dbReference type="GO" id="GO:0015936">
    <property type="term" value="P:coenzyme A metabolic process"/>
    <property type="evidence" value="ECO:0007669"/>
    <property type="project" value="InterPro"/>
</dbReference>